<dbReference type="PANTHER" id="PTHR10536">
    <property type="entry name" value="DNA PRIMASE SMALL SUBUNIT"/>
    <property type="match status" value="1"/>
</dbReference>
<evidence type="ECO:0000313" key="3">
    <source>
        <dbReference type="Proteomes" id="UP000740883"/>
    </source>
</evidence>
<gene>
    <name evidence="2" type="primary">pri-1</name>
    <name evidence="2" type="ORF">NGRA_0372</name>
</gene>
<dbReference type="Pfam" id="PF01896">
    <property type="entry name" value="DNA_primase_S"/>
    <property type="match status" value="1"/>
</dbReference>
<dbReference type="Gene3D" id="3.90.920.10">
    <property type="entry name" value="DNA primase, PRIM domain"/>
    <property type="match status" value="2"/>
</dbReference>
<accession>A0A9P6H0I9</accession>
<name>A0A9P6H0I9_9MICR</name>
<dbReference type="OrthoDB" id="19606at2759"/>
<evidence type="ECO:0000256" key="1">
    <source>
        <dbReference type="ARBA" id="ARBA00009762"/>
    </source>
</evidence>
<proteinExistence type="inferred from homology"/>
<keyword evidence="3" id="KW-1185">Reference proteome</keyword>
<reference evidence="2 3" key="1">
    <citation type="journal article" date="2020" name="Genome Biol. Evol.">
        <title>Comparative genomics of strictly vertically transmitted, feminizing microsporidia endosymbionts of amphipod crustaceans.</title>
        <authorList>
            <person name="Cormier A."/>
            <person name="Chebbi M.A."/>
            <person name="Giraud I."/>
            <person name="Wattier R."/>
            <person name="Teixeira M."/>
            <person name="Gilbert C."/>
            <person name="Rigaud T."/>
            <person name="Cordaux R."/>
        </authorList>
    </citation>
    <scope>NUCLEOTIDE SEQUENCE [LARGE SCALE GENOMIC DNA]</scope>
    <source>
        <strain evidence="2 3">Ou3-Ou53</strain>
    </source>
</reference>
<organism evidence="2 3">
    <name type="scientific">Nosema granulosis</name>
    <dbReference type="NCBI Taxonomy" id="83296"/>
    <lineage>
        <taxon>Eukaryota</taxon>
        <taxon>Fungi</taxon>
        <taxon>Fungi incertae sedis</taxon>
        <taxon>Microsporidia</taxon>
        <taxon>Nosematidae</taxon>
        <taxon>Nosema</taxon>
    </lineage>
</organism>
<dbReference type="AlphaFoldDB" id="A0A9P6H0I9"/>
<dbReference type="Proteomes" id="UP000740883">
    <property type="component" value="Unassembled WGS sequence"/>
</dbReference>
<dbReference type="EMBL" id="SBJO01000012">
    <property type="protein sequence ID" value="KAF9764685.1"/>
    <property type="molecule type" value="Genomic_DNA"/>
</dbReference>
<dbReference type="GO" id="GO:0006269">
    <property type="term" value="P:DNA replication, synthesis of primer"/>
    <property type="evidence" value="ECO:0007669"/>
    <property type="project" value="InterPro"/>
</dbReference>
<comment type="caution">
    <text evidence="2">The sequence shown here is derived from an EMBL/GenBank/DDBJ whole genome shotgun (WGS) entry which is preliminary data.</text>
</comment>
<dbReference type="GO" id="GO:0003899">
    <property type="term" value="F:DNA-directed RNA polymerase activity"/>
    <property type="evidence" value="ECO:0007669"/>
    <property type="project" value="InterPro"/>
</dbReference>
<protein>
    <submittedName>
        <fullName evidence="2">DNA primase small subunit</fullName>
    </submittedName>
</protein>
<comment type="similarity">
    <text evidence="1">Belongs to the eukaryotic-type primase small subunit family.</text>
</comment>
<dbReference type="InterPro" id="IPR002755">
    <property type="entry name" value="DNA_primase_S"/>
</dbReference>
<evidence type="ECO:0000313" key="2">
    <source>
        <dbReference type="EMBL" id="KAF9764685.1"/>
    </source>
</evidence>
<dbReference type="SUPFAM" id="SSF56747">
    <property type="entry name" value="Prim-pol domain"/>
    <property type="match status" value="1"/>
</dbReference>
<sequence length="289" mass="33997">MDLDQKMMLFTYYKSFFPTKELSKWLQIDEFREISFCLSDGKYLRYLTFLDYEEFEEKLISFVPAKIDIGAVYDVIPEKNIHKQVVKRELVFDIDLTDYDRNCCKDKMVCKKCVVLIKVAVGLLDYSLRKELGFKNIGFVFSGRRGLHCWVNDPYTKTFTESERGDIVKFFNTCTEKSIFPEEYTKILMKYSDYMKEQNFEDVSTPFTTKDLYKKMFIKLDKDVTTSHIHLIKMPFCVHPSSGKLSVPIDVEKIDSFSVDDVPSLQDVINNPNILQPYITILKKWCSLK</sequence>